<feature type="chain" id="PRO_5013005531" evidence="1">
    <location>
        <begin position="20"/>
        <end position="476"/>
    </location>
</feature>
<sequence>MSRFALLVLFLIPASPATASTSTYTILSASPSNAARLDPAPVGISYEFFTFPSYRTNVSATAQCELHLRDAYGAPMPIRIGGTTQDRADYDSTFSGYVTYSVSSDKDAPKTLKFGPKFFEAAGQYEGSVVLGLNRGHANLANTVEAARKARSVMKNLVGVEMGNEPEYFKSDGQPIAKGTWNSATDAASQANWQIEVGGAVGNIIQASNSLQSPPAWGAEQLLSVQNSTALGYVKTFSHHNYPGGSIQSLMDHRNVVKNVAGFKTDVEKARKAGKEYVFGETNSATGGGAASVSPSFGAALWVASVSLRATSSSISRLYFHHGTIGACQYCWFGRYSMGAPYYGAIFAASAFGGGSSIIALDKGTDAFAAYVVFGSEGNPVRVALVNTEYFTGGPRGSHTFVLEGLKSVGSVEVKRLTAPSATSRVDQGGSPTWGGQKFEDGTCKIAGTEVKESVKIGAGAASVSVGASEAALVYL</sequence>
<dbReference type="InterPro" id="IPR013780">
    <property type="entry name" value="Glyco_hydro_b"/>
</dbReference>
<dbReference type="SUPFAM" id="SSF51445">
    <property type="entry name" value="(Trans)glycosidases"/>
    <property type="match status" value="1"/>
</dbReference>
<name>A0A1Y1YMG2_9PLEO</name>
<keyword evidence="4" id="KW-1185">Reference proteome</keyword>
<dbReference type="Pfam" id="PF16862">
    <property type="entry name" value="Glyco_hydro_79C"/>
    <property type="match status" value="1"/>
</dbReference>
<evidence type="ECO:0000313" key="3">
    <source>
        <dbReference type="EMBL" id="ORX99033.1"/>
    </source>
</evidence>
<gene>
    <name evidence="3" type="ORF">BCR34DRAFT_495638</name>
</gene>
<dbReference type="InterPro" id="IPR052974">
    <property type="entry name" value="GH79_Enzymes"/>
</dbReference>
<dbReference type="Proteomes" id="UP000193144">
    <property type="component" value="Unassembled WGS sequence"/>
</dbReference>
<comment type="caution">
    <text evidence="3">The sequence shown here is derived from an EMBL/GenBank/DDBJ whole genome shotgun (WGS) entry which is preliminary data.</text>
</comment>
<feature type="signal peptide" evidence="1">
    <location>
        <begin position="1"/>
        <end position="19"/>
    </location>
</feature>
<dbReference type="GO" id="GO:0016787">
    <property type="term" value="F:hydrolase activity"/>
    <property type="evidence" value="ECO:0007669"/>
    <property type="project" value="UniProtKB-KW"/>
</dbReference>
<dbReference type="PANTHER" id="PTHR36183:SF3">
    <property type="entry name" value="BETA-GLUCURONIDASE C-TERMINAL DOMAIN-CONTAINING PROTEIN"/>
    <property type="match status" value="1"/>
</dbReference>
<proteinExistence type="predicted"/>
<dbReference type="InterPro" id="IPR031728">
    <property type="entry name" value="GlcAase_C"/>
</dbReference>
<feature type="domain" description="Beta-glucuronidase C-terminal" evidence="2">
    <location>
        <begin position="370"/>
        <end position="473"/>
    </location>
</feature>
<accession>A0A1Y1YMG2</accession>
<organism evidence="3 4">
    <name type="scientific">Clohesyomyces aquaticus</name>
    <dbReference type="NCBI Taxonomy" id="1231657"/>
    <lineage>
        <taxon>Eukaryota</taxon>
        <taxon>Fungi</taxon>
        <taxon>Dikarya</taxon>
        <taxon>Ascomycota</taxon>
        <taxon>Pezizomycotina</taxon>
        <taxon>Dothideomycetes</taxon>
        <taxon>Pleosporomycetidae</taxon>
        <taxon>Pleosporales</taxon>
        <taxon>Lindgomycetaceae</taxon>
        <taxon>Clohesyomyces</taxon>
    </lineage>
</organism>
<evidence type="ECO:0000259" key="2">
    <source>
        <dbReference type="Pfam" id="PF16862"/>
    </source>
</evidence>
<evidence type="ECO:0000256" key="1">
    <source>
        <dbReference type="SAM" id="SignalP"/>
    </source>
</evidence>
<keyword evidence="1" id="KW-0732">Signal</keyword>
<dbReference type="OrthoDB" id="2831684at2759"/>
<dbReference type="STRING" id="1231657.A0A1Y1YMG2"/>
<dbReference type="Gene3D" id="2.60.40.1180">
    <property type="entry name" value="Golgi alpha-mannosidase II"/>
    <property type="match status" value="1"/>
</dbReference>
<dbReference type="EMBL" id="MCFA01000205">
    <property type="protein sequence ID" value="ORX99033.1"/>
    <property type="molecule type" value="Genomic_DNA"/>
</dbReference>
<protein>
    <submittedName>
        <fullName evidence="3">Glycoside hydrolase family 79 protein</fullName>
    </submittedName>
</protein>
<dbReference type="PANTHER" id="PTHR36183">
    <property type="entry name" value="BETA-GLUCURONIDASE"/>
    <property type="match status" value="1"/>
</dbReference>
<keyword evidence="3" id="KW-0378">Hydrolase</keyword>
<dbReference type="Gene3D" id="3.20.20.80">
    <property type="entry name" value="Glycosidases"/>
    <property type="match status" value="1"/>
</dbReference>
<evidence type="ECO:0000313" key="4">
    <source>
        <dbReference type="Proteomes" id="UP000193144"/>
    </source>
</evidence>
<reference evidence="3 4" key="1">
    <citation type="submission" date="2016-07" db="EMBL/GenBank/DDBJ databases">
        <title>Pervasive Adenine N6-methylation of Active Genes in Fungi.</title>
        <authorList>
            <consortium name="DOE Joint Genome Institute"/>
            <person name="Mondo S.J."/>
            <person name="Dannebaum R.O."/>
            <person name="Kuo R.C."/>
            <person name="Labutti K."/>
            <person name="Haridas S."/>
            <person name="Kuo A."/>
            <person name="Salamov A."/>
            <person name="Ahrendt S.R."/>
            <person name="Lipzen A."/>
            <person name="Sullivan W."/>
            <person name="Andreopoulos W.B."/>
            <person name="Clum A."/>
            <person name="Lindquist E."/>
            <person name="Daum C."/>
            <person name="Ramamoorthy G.K."/>
            <person name="Gryganskyi A."/>
            <person name="Culley D."/>
            <person name="Magnuson J.K."/>
            <person name="James T.Y."/>
            <person name="O'Malley M.A."/>
            <person name="Stajich J.E."/>
            <person name="Spatafora J.W."/>
            <person name="Visel A."/>
            <person name="Grigoriev I.V."/>
        </authorList>
    </citation>
    <scope>NUCLEOTIDE SEQUENCE [LARGE SCALE GENOMIC DNA]</scope>
    <source>
        <strain evidence="3 4">CBS 115471</strain>
    </source>
</reference>
<dbReference type="AlphaFoldDB" id="A0A1Y1YMG2"/>
<dbReference type="InterPro" id="IPR017853">
    <property type="entry name" value="GH"/>
</dbReference>